<protein>
    <submittedName>
        <fullName evidence="1">Uncharacterized protein</fullName>
    </submittedName>
</protein>
<comment type="caution">
    <text evidence="1">The sequence shown here is derived from an EMBL/GenBank/DDBJ whole genome shotgun (WGS) entry which is preliminary data.</text>
</comment>
<dbReference type="EMBL" id="LLXJ01006451">
    <property type="protein sequence ID" value="PKB94212.1"/>
    <property type="molecule type" value="Genomic_DNA"/>
</dbReference>
<reference evidence="1 2" key="1">
    <citation type="submission" date="2016-04" db="EMBL/GenBank/DDBJ databases">
        <title>Genome analyses suggest a sexual origin of heterokaryosis in a supposedly ancient asexual fungus.</title>
        <authorList>
            <person name="Ropars J."/>
            <person name="Sedzielewska K."/>
            <person name="Noel J."/>
            <person name="Charron P."/>
            <person name="Farinelli L."/>
            <person name="Marton T."/>
            <person name="Kruger M."/>
            <person name="Pelin A."/>
            <person name="Brachmann A."/>
            <person name="Corradi N."/>
        </authorList>
    </citation>
    <scope>NUCLEOTIDE SEQUENCE [LARGE SCALE GENOMIC DNA]</scope>
    <source>
        <strain evidence="1 2">A5</strain>
    </source>
</reference>
<dbReference type="AlphaFoldDB" id="A0A2N0NI04"/>
<name>A0A2N0NI04_9GLOM</name>
<gene>
    <name evidence="1" type="ORF">RhiirA5_439301</name>
</gene>
<organism evidence="1 2">
    <name type="scientific">Rhizophagus irregularis</name>
    <dbReference type="NCBI Taxonomy" id="588596"/>
    <lineage>
        <taxon>Eukaryota</taxon>
        <taxon>Fungi</taxon>
        <taxon>Fungi incertae sedis</taxon>
        <taxon>Mucoromycota</taxon>
        <taxon>Glomeromycotina</taxon>
        <taxon>Glomeromycetes</taxon>
        <taxon>Glomerales</taxon>
        <taxon>Glomeraceae</taxon>
        <taxon>Rhizophagus</taxon>
    </lineage>
</organism>
<dbReference type="Proteomes" id="UP000232722">
    <property type="component" value="Unassembled WGS sequence"/>
</dbReference>
<evidence type="ECO:0000313" key="2">
    <source>
        <dbReference type="Proteomes" id="UP000232722"/>
    </source>
</evidence>
<sequence length="73" mass="8449">YRLTSEKCLQGALGAYFAYKDGYTQKLEQIFRAEKFEPYLEQVNLNAIPMPTPVCPRIFSKIEDFNPEISINV</sequence>
<proteinExistence type="predicted"/>
<dbReference type="VEuPathDB" id="FungiDB:RhiirA1_486721"/>
<reference evidence="1 2" key="2">
    <citation type="submission" date="2017-09" db="EMBL/GenBank/DDBJ databases">
        <title>Extensive intraspecific genome diversity in a model arbuscular mycorrhizal fungus.</title>
        <authorList>
            <person name="Chen E.C."/>
            <person name="Morin E."/>
            <person name="Beaudet D."/>
            <person name="Noel J."/>
            <person name="Ndikumana S."/>
            <person name="Charron P."/>
            <person name="St-Onge C."/>
            <person name="Giorgi J."/>
            <person name="Grigoriev I.V."/>
            <person name="Roux C."/>
            <person name="Martin F.M."/>
            <person name="Corradi N."/>
        </authorList>
    </citation>
    <scope>NUCLEOTIDE SEQUENCE [LARGE SCALE GENOMIC DNA]</scope>
    <source>
        <strain evidence="1 2">A5</strain>
    </source>
</reference>
<accession>A0A2N0NI04</accession>
<evidence type="ECO:0000313" key="1">
    <source>
        <dbReference type="EMBL" id="PKB94212.1"/>
    </source>
</evidence>
<feature type="non-terminal residue" evidence="1">
    <location>
        <position position="1"/>
    </location>
</feature>